<reference evidence="1 2" key="1">
    <citation type="submission" date="2020-03" db="EMBL/GenBank/DDBJ databases">
        <title>Complete Genome Sequence of Halomonas hydrothermalis Strain Slthf2, Halophilic Bacterium Isolated from Deep-Sea Hydrothermal-Vent Environments.</title>
        <authorList>
            <person name="Takeyama N."/>
            <person name="Huang M."/>
            <person name="Sato K."/>
            <person name="Galipon J."/>
            <person name="Arakawa K."/>
        </authorList>
    </citation>
    <scope>NUCLEOTIDE SEQUENCE [LARGE SCALE GENOMIC DNA]</scope>
    <source>
        <strain evidence="1 2">Slthf2</strain>
    </source>
</reference>
<gene>
    <name evidence="1" type="ORF">HHSLTHF2_12070</name>
</gene>
<organism evidence="1 2">
    <name type="scientific">Halomonas hydrothermalis</name>
    <dbReference type="NCBI Taxonomy" id="115561"/>
    <lineage>
        <taxon>Bacteria</taxon>
        <taxon>Pseudomonadati</taxon>
        <taxon>Pseudomonadota</taxon>
        <taxon>Gammaproteobacteria</taxon>
        <taxon>Oceanospirillales</taxon>
        <taxon>Halomonadaceae</taxon>
        <taxon>Halomonas</taxon>
    </lineage>
</organism>
<evidence type="ECO:0000313" key="1">
    <source>
        <dbReference type="EMBL" id="BCB07317.1"/>
    </source>
</evidence>
<evidence type="ECO:0000313" key="2">
    <source>
        <dbReference type="Proteomes" id="UP000502259"/>
    </source>
</evidence>
<dbReference type="AlphaFoldDB" id="A0A6F8U0Y6"/>
<dbReference type="Proteomes" id="UP000502259">
    <property type="component" value="Chromosome"/>
</dbReference>
<accession>A0A6F8U0Y6</accession>
<sequence>MAPVKGVVAFKIAEYPAGNNVAAMLYIRKGRPELIAPNIKVLPSLPLNSRLLRMAKMIKAKPIRPKKTLKNAVLIGPIAGEAIRMKRKLAPHIAANDSSRI</sequence>
<protein>
    <submittedName>
        <fullName evidence="1">Uncharacterized protein</fullName>
    </submittedName>
</protein>
<name>A0A6F8U0Y6_9GAMM</name>
<keyword evidence="2" id="KW-1185">Reference proteome</keyword>
<dbReference type="EMBL" id="AP022843">
    <property type="protein sequence ID" value="BCB07317.1"/>
    <property type="molecule type" value="Genomic_DNA"/>
</dbReference>
<proteinExistence type="predicted"/>